<dbReference type="CDD" id="cd05009">
    <property type="entry name" value="SIS_GlmS_GlmD_2"/>
    <property type="match status" value="1"/>
</dbReference>
<proteinExistence type="predicted"/>
<evidence type="ECO:0000259" key="7">
    <source>
        <dbReference type="PROSITE" id="PS51278"/>
    </source>
</evidence>
<dbReference type="EMBL" id="DUGC01000113">
    <property type="protein sequence ID" value="HIH10386.1"/>
    <property type="molecule type" value="Genomic_DNA"/>
</dbReference>
<dbReference type="PANTHER" id="PTHR10937">
    <property type="entry name" value="GLUCOSAMINE--FRUCTOSE-6-PHOSPHATE AMINOTRANSFERASE, ISOMERIZING"/>
    <property type="match status" value="1"/>
</dbReference>
<dbReference type="CDD" id="cd05008">
    <property type="entry name" value="SIS_GlmS_GlmD_1"/>
    <property type="match status" value="1"/>
</dbReference>
<evidence type="ECO:0000256" key="6">
    <source>
        <dbReference type="ARBA" id="ARBA00022962"/>
    </source>
</evidence>
<dbReference type="InterPro" id="IPR029055">
    <property type="entry name" value="Ntn_hydrolases_N"/>
</dbReference>
<organism evidence="9 10">
    <name type="scientific">Candidatus Iainarchaeum sp</name>
    <dbReference type="NCBI Taxonomy" id="3101447"/>
    <lineage>
        <taxon>Archaea</taxon>
        <taxon>Candidatus Iainarchaeota</taxon>
        <taxon>Candidatus Iainarchaeia</taxon>
        <taxon>Candidatus Iainarchaeales</taxon>
        <taxon>Candidatus Iainarchaeaceae</taxon>
        <taxon>Candidatus Iainarchaeum</taxon>
    </lineage>
</organism>
<dbReference type="EC" id="2.6.1.16" evidence="2"/>
<dbReference type="NCBIfam" id="NF001484">
    <property type="entry name" value="PRK00331.1"/>
    <property type="match status" value="1"/>
</dbReference>
<keyword evidence="4 9" id="KW-0808">Transferase</keyword>
<dbReference type="Gene3D" id="3.40.50.10490">
    <property type="entry name" value="Glucose-6-phosphate isomerase like protein, domain 1"/>
    <property type="match status" value="2"/>
</dbReference>
<evidence type="ECO:0000259" key="8">
    <source>
        <dbReference type="PROSITE" id="PS51464"/>
    </source>
</evidence>
<protein>
    <recommendedName>
        <fullName evidence="2">glutamine--fructose-6-phosphate transaminase (isomerizing)</fullName>
        <ecNumber evidence="2">2.6.1.16</ecNumber>
    </recommendedName>
</protein>
<dbReference type="InterPro" id="IPR035490">
    <property type="entry name" value="GlmS/FrlB_SIS"/>
</dbReference>
<feature type="domain" description="SIS" evidence="8">
    <location>
        <begin position="276"/>
        <end position="416"/>
    </location>
</feature>
<dbReference type="Proteomes" id="UP000565078">
    <property type="component" value="Unassembled WGS sequence"/>
</dbReference>
<evidence type="ECO:0000313" key="10">
    <source>
        <dbReference type="Proteomes" id="UP000565078"/>
    </source>
</evidence>
<keyword evidence="6" id="KW-0315">Glutamine amidotransferase</keyword>
<dbReference type="SUPFAM" id="SSF56235">
    <property type="entry name" value="N-terminal nucleophile aminohydrolases (Ntn hydrolases)"/>
    <property type="match status" value="1"/>
</dbReference>
<keyword evidence="5" id="KW-0677">Repeat</keyword>
<comment type="catalytic activity">
    <reaction evidence="1">
        <text>D-fructose 6-phosphate + L-glutamine = D-glucosamine 6-phosphate + L-glutamate</text>
        <dbReference type="Rhea" id="RHEA:13237"/>
        <dbReference type="ChEBI" id="CHEBI:29985"/>
        <dbReference type="ChEBI" id="CHEBI:58359"/>
        <dbReference type="ChEBI" id="CHEBI:58725"/>
        <dbReference type="ChEBI" id="CHEBI:61527"/>
        <dbReference type="EC" id="2.6.1.16"/>
    </reaction>
</comment>
<dbReference type="GO" id="GO:0004360">
    <property type="term" value="F:glutamine-fructose-6-phosphate transaminase (isomerizing) activity"/>
    <property type="evidence" value="ECO:0007669"/>
    <property type="project" value="UniProtKB-EC"/>
</dbReference>
<dbReference type="PANTHER" id="PTHR10937:SF0">
    <property type="entry name" value="GLUTAMINE--FRUCTOSE-6-PHOSPHATE TRANSAMINASE (ISOMERIZING)"/>
    <property type="match status" value="1"/>
</dbReference>
<dbReference type="GO" id="GO:0006002">
    <property type="term" value="P:fructose 6-phosphate metabolic process"/>
    <property type="evidence" value="ECO:0007669"/>
    <property type="project" value="TreeGrafter"/>
</dbReference>
<dbReference type="GO" id="GO:0006487">
    <property type="term" value="P:protein N-linked glycosylation"/>
    <property type="evidence" value="ECO:0007669"/>
    <property type="project" value="TreeGrafter"/>
</dbReference>
<sequence>MCGIVGVIAPDASRRAFEGLKSLEYRGYDSWGVCVPAAKGGQFDLERHVGRIANALVSVGEGSEIALGHTRWATHGNVSERNCHPHLSNDGSVAIVHNGIVENFVQLKEKLSKKGFRFNSDTDSEVIANLIQHHIACGFVEAVRLSLLEIEGSYAIAALHGGEEKIVCARNGSPLVIGAAKGGEYYVASDATAFLQHTKNAVFLLDHQMAVCGKGLLEVRSVESGRRVRFRQKRLSWSIEQVRKGSFDHFMIKEISEQPSSIAAAVNQPRKELARFVSILSGARNIVLLGCGSSYHSCIAGSYFFSSVAGINARAILASEFPSFAKFYGKGSVVVAVSQSGETADLLEAVKAAGGENGAKVISIVNVMDSSLMRASDCTLLMNAGPEICVLSTKSYTSQLAILLLLAYSLAGDEWGGKQIIREAADAAKSILDSSRGAMQALAKKLADSNSLFVIGRSDAFPVSLEAALKIKEVSYIHAEGFAGAELKHGTIALVEQGTPAIVLSTQKTRSLTTSNAIEMKSRGAFIIGVDSQPNDAYDININVPELGSANPLMLIIPIQLLSYYLAIERGCDPDKPRNLAKAVTVK</sequence>
<keyword evidence="3 9" id="KW-0032">Aminotransferase</keyword>
<evidence type="ECO:0000256" key="3">
    <source>
        <dbReference type="ARBA" id="ARBA00022576"/>
    </source>
</evidence>
<accession>A0A7J4J593</accession>
<evidence type="ECO:0000256" key="4">
    <source>
        <dbReference type="ARBA" id="ARBA00022679"/>
    </source>
</evidence>
<dbReference type="Pfam" id="PF01380">
    <property type="entry name" value="SIS"/>
    <property type="match status" value="2"/>
</dbReference>
<dbReference type="InterPro" id="IPR046348">
    <property type="entry name" value="SIS_dom_sf"/>
</dbReference>
<dbReference type="SUPFAM" id="SSF53697">
    <property type="entry name" value="SIS domain"/>
    <property type="match status" value="1"/>
</dbReference>
<dbReference type="Gene3D" id="3.60.20.10">
    <property type="entry name" value="Glutamine Phosphoribosylpyrophosphate, subunit 1, domain 1"/>
    <property type="match status" value="1"/>
</dbReference>
<evidence type="ECO:0000313" key="9">
    <source>
        <dbReference type="EMBL" id="HIH10386.1"/>
    </source>
</evidence>
<name>A0A7J4J593_9ARCH</name>
<evidence type="ECO:0000256" key="1">
    <source>
        <dbReference type="ARBA" id="ARBA00001031"/>
    </source>
</evidence>
<evidence type="ECO:0000256" key="5">
    <source>
        <dbReference type="ARBA" id="ARBA00022737"/>
    </source>
</evidence>
<comment type="caution">
    <text evidence="9">The sequence shown here is derived from an EMBL/GenBank/DDBJ whole genome shotgun (WGS) entry which is preliminary data.</text>
</comment>
<dbReference type="InterPro" id="IPR017932">
    <property type="entry name" value="GATase_2_dom"/>
</dbReference>
<dbReference type="NCBIfam" id="TIGR01135">
    <property type="entry name" value="glmS"/>
    <property type="match status" value="1"/>
</dbReference>
<dbReference type="CDD" id="cd00714">
    <property type="entry name" value="GFAT"/>
    <property type="match status" value="1"/>
</dbReference>
<dbReference type="InterPro" id="IPR005855">
    <property type="entry name" value="GFAT"/>
</dbReference>
<dbReference type="Pfam" id="PF13522">
    <property type="entry name" value="GATase_6"/>
    <property type="match status" value="1"/>
</dbReference>
<dbReference type="AlphaFoldDB" id="A0A7J4J593"/>
<dbReference type="GO" id="GO:0006047">
    <property type="term" value="P:UDP-N-acetylglucosamine metabolic process"/>
    <property type="evidence" value="ECO:0007669"/>
    <property type="project" value="TreeGrafter"/>
</dbReference>
<feature type="domain" description="Glutamine amidotransferase type-2" evidence="7">
    <location>
        <begin position="2"/>
        <end position="233"/>
    </location>
</feature>
<dbReference type="InterPro" id="IPR035466">
    <property type="entry name" value="GlmS/AgaS_SIS"/>
</dbReference>
<dbReference type="InterPro" id="IPR001347">
    <property type="entry name" value="SIS_dom"/>
</dbReference>
<dbReference type="PROSITE" id="PS51464">
    <property type="entry name" value="SIS"/>
    <property type="match status" value="2"/>
</dbReference>
<dbReference type="GO" id="GO:0097367">
    <property type="term" value="F:carbohydrate derivative binding"/>
    <property type="evidence" value="ECO:0007669"/>
    <property type="project" value="InterPro"/>
</dbReference>
<reference evidence="10" key="1">
    <citation type="journal article" date="2020" name="bioRxiv">
        <title>A rank-normalized archaeal taxonomy based on genome phylogeny resolves widespread incomplete and uneven classifications.</title>
        <authorList>
            <person name="Rinke C."/>
            <person name="Chuvochina M."/>
            <person name="Mussig A.J."/>
            <person name="Chaumeil P.-A."/>
            <person name="Waite D.W."/>
            <person name="Whitman W.B."/>
            <person name="Parks D.H."/>
            <person name="Hugenholtz P."/>
        </authorList>
    </citation>
    <scope>NUCLEOTIDE SEQUENCE [LARGE SCALE GENOMIC DNA]</scope>
</reference>
<feature type="domain" description="SIS" evidence="8">
    <location>
        <begin position="442"/>
        <end position="577"/>
    </location>
</feature>
<gene>
    <name evidence="9" type="primary">glmS</name>
    <name evidence="9" type="ORF">HA254_07020</name>
</gene>
<dbReference type="PROSITE" id="PS51278">
    <property type="entry name" value="GATASE_TYPE_2"/>
    <property type="match status" value="1"/>
</dbReference>
<evidence type="ECO:0000256" key="2">
    <source>
        <dbReference type="ARBA" id="ARBA00012916"/>
    </source>
</evidence>
<dbReference type="InterPro" id="IPR047084">
    <property type="entry name" value="GFAT_N"/>
</dbReference>